<proteinExistence type="predicted"/>
<evidence type="ECO:0000259" key="1">
    <source>
        <dbReference type="Pfam" id="PF24963"/>
    </source>
</evidence>
<dbReference type="PATRIC" id="fig|994573.3.peg.2629"/>
<dbReference type="Proteomes" id="UP000017747">
    <property type="component" value="Unassembled WGS sequence"/>
</dbReference>
<feature type="domain" description="DUF7768" evidence="1">
    <location>
        <begin position="34"/>
        <end position="131"/>
    </location>
</feature>
<dbReference type="STRING" id="994573.T472_0214000"/>
<dbReference type="eggNOG" id="ENOG5031NJV">
    <property type="taxonomic scope" value="Bacteria"/>
</dbReference>
<gene>
    <name evidence="2" type="ORF">T472_0214000</name>
</gene>
<protein>
    <recommendedName>
        <fullName evidence="1">DUF7768 domain-containing protein</fullName>
    </recommendedName>
</protein>
<dbReference type="InterPro" id="IPR056670">
    <property type="entry name" value="DUF7768"/>
</dbReference>
<keyword evidence="3" id="KW-1185">Reference proteome</keyword>
<comment type="caution">
    <text evidence="2">The sequence shown here is derived from an EMBL/GenBank/DDBJ whole genome shotgun (WGS) entry which is preliminary data.</text>
</comment>
<dbReference type="OrthoDB" id="9807423at2"/>
<reference evidence="2 3" key="1">
    <citation type="journal article" date="2014" name="Genome Announc.">
        <title>Genome Sequence of Youngiibacter fragilis, the Type Strain of the Genus Youngiibacter.</title>
        <authorList>
            <person name="Wawrik C.B."/>
            <person name="Callaghan A.V."/>
            <person name="Stamps B.W."/>
            <person name="Wawrik B."/>
        </authorList>
    </citation>
    <scope>NUCLEOTIDE SEQUENCE [LARGE SCALE GENOMIC DNA]</scope>
    <source>
        <strain evidence="2 3">232.1</strain>
    </source>
</reference>
<name>V7I183_9CLOT</name>
<dbReference type="Gene3D" id="3.40.50.10400">
    <property type="entry name" value="Hypothetical protein PA1492"/>
    <property type="match status" value="1"/>
</dbReference>
<evidence type="ECO:0000313" key="3">
    <source>
        <dbReference type="Proteomes" id="UP000017747"/>
    </source>
</evidence>
<evidence type="ECO:0000313" key="2">
    <source>
        <dbReference type="EMBL" id="ETA80005.1"/>
    </source>
</evidence>
<accession>V7I183</accession>
<dbReference type="RefSeq" id="WP_023383356.1">
    <property type="nucleotide sequence ID" value="NZ_AXUN02000193.1"/>
</dbReference>
<dbReference type="AlphaFoldDB" id="V7I183"/>
<organism evidence="2 3">
    <name type="scientific">Youngiibacter fragilis 232.1</name>
    <dbReference type="NCBI Taxonomy" id="994573"/>
    <lineage>
        <taxon>Bacteria</taxon>
        <taxon>Bacillati</taxon>
        <taxon>Bacillota</taxon>
        <taxon>Clostridia</taxon>
        <taxon>Eubacteriales</taxon>
        <taxon>Clostridiaceae</taxon>
        <taxon>Youngiibacter</taxon>
    </lineage>
</organism>
<dbReference type="Pfam" id="PF24963">
    <property type="entry name" value="DUF7768"/>
    <property type="match status" value="1"/>
</dbReference>
<dbReference type="EMBL" id="AXUN02000193">
    <property type="protein sequence ID" value="ETA80005.1"/>
    <property type="molecule type" value="Genomic_DNA"/>
</dbReference>
<sequence length="143" mass="16550">MSVNKFNAEGYHDPTVYEALTNIEKEEKQRKKKKIVFICSPFAGDIEGNTRRARRYGRFAVTEKAVPIIPHLMYPQFLEEDDPEERQLGIDMGLVLLSKCHELWVFGNRISSGMSVEIARAKRWNIPIRYFTNECEETGGVPR</sequence>